<feature type="compositionally biased region" description="Basic and acidic residues" evidence="1">
    <location>
        <begin position="1"/>
        <end position="21"/>
    </location>
</feature>
<evidence type="ECO:0000256" key="1">
    <source>
        <dbReference type="SAM" id="MobiDB-lite"/>
    </source>
</evidence>
<proteinExistence type="predicted"/>
<keyword evidence="3" id="KW-1185">Reference proteome</keyword>
<dbReference type="AlphaFoldDB" id="A0A4C1Y093"/>
<protein>
    <submittedName>
        <fullName evidence="2">Uncharacterized protein</fullName>
    </submittedName>
</protein>
<evidence type="ECO:0000313" key="2">
    <source>
        <dbReference type="EMBL" id="GBP69306.1"/>
    </source>
</evidence>
<evidence type="ECO:0000313" key="3">
    <source>
        <dbReference type="Proteomes" id="UP000299102"/>
    </source>
</evidence>
<feature type="region of interest" description="Disordered" evidence="1">
    <location>
        <begin position="1"/>
        <end position="23"/>
    </location>
</feature>
<comment type="caution">
    <text evidence="2">The sequence shown here is derived from an EMBL/GenBank/DDBJ whole genome shotgun (WGS) entry which is preliminary data.</text>
</comment>
<sequence length="158" mass="17420">MLAERRLGIPGSERDPLEISERAPPSLSPFRAITRRCDRGHVFSKNFRVSRTEILKYSPALFERRAGRGVARAGGSPCTRMSCGSVDINIKWIPLPYPFLLTDSTAKHYPHLGSFVSSNSGLTLDSDLKFTVDSKSDLDLGPTVDNNHCAALDSIMIK</sequence>
<organism evidence="2 3">
    <name type="scientific">Eumeta variegata</name>
    <name type="common">Bagworm moth</name>
    <name type="synonym">Eumeta japonica</name>
    <dbReference type="NCBI Taxonomy" id="151549"/>
    <lineage>
        <taxon>Eukaryota</taxon>
        <taxon>Metazoa</taxon>
        <taxon>Ecdysozoa</taxon>
        <taxon>Arthropoda</taxon>
        <taxon>Hexapoda</taxon>
        <taxon>Insecta</taxon>
        <taxon>Pterygota</taxon>
        <taxon>Neoptera</taxon>
        <taxon>Endopterygota</taxon>
        <taxon>Lepidoptera</taxon>
        <taxon>Glossata</taxon>
        <taxon>Ditrysia</taxon>
        <taxon>Tineoidea</taxon>
        <taxon>Psychidae</taxon>
        <taxon>Oiketicinae</taxon>
        <taxon>Eumeta</taxon>
    </lineage>
</organism>
<reference evidence="2 3" key="1">
    <citation type="journal article" date="2019" name="Commun. Biol.">
        <title>The bagworm genome reveals a unique fibroin gene that provides high tensile strength.</title>
        <authorList>
            <person name="Kono N."/>
            <person name="Nakamura H."/>
            <person name="Ohtoshi R."/>
            <person name="Tomita M."/>
            <person name="Numata K."/>
            <person name="Arakawa K."/>
        </authorList>
    </citation>
    <scope>NUCLEOTIDE SEQUENCE [LARGE SCALE GENOMIC DNA]</scope>
</reference>
<name>A0A4C1Y093_EUMVA</name>
<dbReference type="Proteomes" id="UP000299102">
    <property type="component" value="Unassembled WGS sequence"/>
</dbReference>
<dbReference type="EMBL" id="BGZK01001036">
    <property type="protein sequence ID" value="GBP69306.1"/>
    <property type="molecule type" value="Genomic_DNA"/>
</dbReference>
<gene>
    <name evidence="2" type="ORF">EVAR_57551_1</name>
</gene>
<accession>A0A4C1Y093</accession>